<dbReference type="Proteomes" id="UP001500957">
    <property type="component" value="Unassembled WGS sequence"/>
</dbReference>
<dbReference type="InterPro" id="IPR036873">
    <property type="entry name" value="Rhodanese-like_dom_sf"/>
</dbReference>
<accession>A0ABP3RGJ6</accession>
<dbReference type="SMART" id="SM00450">
    <property type="entry name" value="RHOD"/>
    <property type="match status" value="2"/>
</dbReference>
<evidence type="ECO:0000259" key="2">
    <source>
        <dbReference type="PROSITE" id="PS50206"/>
    </source>
</evidence>
<keyword evidence="1" id="KW-0479">Metal-binding</keyword>
<dbReference type="PROSITE" id="PS50206">
    <property type="entry name" value="RHODANESE_3"/>
    <property type="match status" value="2"/>
</dbReference>
<feature type="domain" description="Rhodanese" evidence="2">
    <location>
        <begin position="276"/>
        <end position="322"/>
    </location>
</feature>
<dbReference type="PANTHER" id="PTHR43084:SF1">
    <property type="entry name" value="PERSULFIDE DIOXYGENASE ETHE1, MITOCHONDRIAL"/>
    <property type="match status" value="1"/>
</dbReference>
<dbReference type="SUPFAM" id="SSF56281">
    <property type="entry name" value="Metallo-hydrolase/oxidoreductase"/>
    <property type="match status" value="1"/>
</dbReference>
<reference evidence="4" key="1">
    <citation type="journal article" date="2019" name="Int. J. Syst. Evol. Microbiol.">
        <title>The Global Catalogue of Microorganisms (GCM) 10K type strain sequencing project: providing services to taxonomists for standard genome sequencing and annotation.</title>
        <authorList>
            <consortium name="The Broad Institute Genomics Platform"/>
            <consortium name="The Broad Institute Genome Sequencing Center for Infectious Disease"/>
            <person name="Wu L."/>
            <person name="Ma J."/>
        </authorList>
    </citation>
    <scope>NUCLEOTIDE SEQUENCE [LARGE SCALE GENOMIC DNA]</scope>
    <source>
        <strain evidence="4">JCM 10671</strain>
    </source>
</reference>
<dbReference type="Pfam" id="PF00753">
    <property type="entry name" value="Lactamase_B"/>
    <property type="match status" value="1"/>
</dbReference>
<evidence type="ECO:0000313" key="3">
    <source>
        <dbReference type="EMBL" id="GAA0609661.1"/>
    </source>
</evidence>
<dbReference type="Pfam" id="PF00581">
    <property type="entry name" value="Rhodanese"/>
    <property type="match status" value="2"/>
</dbReference>
<dbReference type="SMART" id="SM00849">
    <property type="entry name" value="Lactamase_B"/>
    <property type="match status" value="1"/>
</dbReference>
<comment type="caution">
    <text evidence="3">The sequence shown here is derived from an EMBL/GenBank/DDBJ whole genome shotgun (WGS) entry which is preliminary data.</text>
</comment>
<dbReference type="InterPro" id="IPR001279">
    <property type="entry name" value="Metallo-B-lactamas"/>
</dbReference>
<dbReference type="EMBL" id="BAAAHE010000007">
    <property type="protein sequence ID" value="GAA0609661.1"/>
    <property type="molecule type" value="Genomic_DNA"/>
</dbReference>
<evidence type="ECO:0000256" key="1">
    <source>
        <dbReference type="ARBA" id="ARBA00022723"/>
    </source>
</evidence>
<dbReference type="PANTHER" id="PTHR43084">
    <property type="entry name" value="PERSULFIDE DIOXYGENASE ETHE1"/>
    <property type="match status" value="1"/>
</dbReference>
<proteinExistence type="predicted"/>
<keyword evidence="4" id="KW-1185">Reference proteome</keyword>
<dbReference type="InterPro" id="IPR051682">
    <property type="entry name" value="Mito_Persulfide_Diox"/>
</dbReference>
<dbReference type="Gene3D" id="3.40.250.10">
    <property type="entry name" value="Rhodanese-like domain"/>
    <property type="match status" value="2"/>
</dbReference>
<dbReference type="Gene3D" id="3.60.15.10">
    <property type="entry name" value="Ribonuclease Z/Hydroxyacylglutathione hydrolase-like"/>
    <property type="match status" value="1"/>
</dbReference>
<organism evidence="3 4">
    <name type="scientific">Sporichthya brevicatena</name>
    <dbReference type="NCBI Taxonomy" id="171442"/>
    <lineage>
        <taxon>Bacteria</taxon>
        <taxon>Bacillati</taxon>
        <taxon>Actinomycetota</taxon>
        <taxon>Actinomycetes</taxon>
        <taxon>Sporichthyales</taxon>
        <taxon>Sporichthyaceae</taxon>
        <taxon>Sporichthya</taxon>
    </lineage>
</organism>
<name>A0ABP3RGJ6_9ACTN</name>
<evidence type="ECO:0000313" key="4">
    <source>
        <dbReference type="Proteomes" id="UP001500957"/>
    </source>
</evidence>
<dbReference type="CDD" id="cd07724">
    <property type="entry name" value="POD-like_MBL-fold"/>
    <property type="match status" value="1"/>
</dbReference>
<dbReference type="InterPro" id="IPR044528">
    <property type="entry name" value="POD-like_MBL-fold"/>
</dbReference>
<dbReference type="RefSeq" id="WP_344602183.1">
    <property type="nucleotide sequence ID" value="NZ_BAAAHE010000007.1"/>
</dbReference>
<protein>
    <submittedName>
        <fullName evidence="3">Rhodanese-like domain-containing protein</fullName>
    </submittedName>
</protein>
<dbReference type="InterPro" id="IPR036866">
    <property type="entry name" value="RibonucZ/Hydroxyglut_hydro"/>
</dbReference>
<dbReference type="InterPro" id="IPR001763">
    <property type="entry name" value="Rhodanese-like_dom"/>
</dbReference>
<feature type="domain" description="Rhodanese" evidence="2">
    <location>
        <begin position="377"/>
        <end position="461"/>
    </location>
</feature>
<gene>
    <name evidence="3" type="ORF">GCM10009547_09690</name>
</gene>
<dbReference type="CDD" id="cd00158">
    <property type="entry name" value="RHOD"/>
    <property type="match status" value="1"/>
</dbReference>
<dbReference type="SUPFAM" id="SSF52821">
    <property type="entry name" value="Rhodanese/Cell cycle control phosphatase"/>
    <property type="match status" value="2"/>
</dbReference>
<sequence length="463" mass="49248">MILDQYYLQCLSQASYLVADPVSRRAVVVDPRRDVEQYLQDAKAQDLTIELVVLTHVHADFIPGHTELSERTGAEIAMGEVSPVEFPIRRLADGERIPLGDPETGVVLEVLATPGHTPESITLVVYERGSDPTPHAILTGDTLFLGDVGRPDLLGSAGRTADEMARLLYRSLHTKLLPLPDEVLVYPGHGAGSACGKALSTDTVSTLGEQRRGNYALAPMSEDEFVAVVTEGLGAPPVYFVDEVAVNKSGHLPFDPELPVQEVDAATAISHQERLGYLLLDVRDDQAFAASHLRGAINVGLSGRFAEYAAALIAADQPVILVGSPEQCAEARLRLARVGLDLVACQLTDLEELTNNPELVVSSSRLTVHQAAEAIAANPDLQVVDVRGPGEHKGGALPGAVNLCVTRLRTALDQLDRSRPVLVHCAGGYRSIAAASLLEANGFSDVSDLLGGYSAWAAESSAA</sequence>